<feature type="compositionally biased region" description="Polar residues" evidence="1">
    <location>
        <begin position="266"/>
        <end position="287"/>
    </location>
</feature>
<feature type="region of interest" description="Disordered" evidence="1">
    <location>
        <begin position="219"/>
        <end position="287"/>
    </location>
</feature>
<keyword evidence="2" id="KW-0472">Membrane</keyword>
<dbReference type="GeneID" id="19302414"/>
<dbReference type="HOGENOM" id="CLU_033259_2_0_1"/>
<protein>
    <submittedName>
        <fullName evidence="3">Uncharacterized protein</fullName>
    </submittedName>
</protein>
<evidence type="ECO:0000313" key="4">
    <source>
        <dbReference type="Proteomes" id="UP000030669"/>
    </source>
</evidence>
<proteinExistence type="predicted"/>
<dbReference type="EMBL" id="KB469307">
    <property type="protein sequence ID" value="EPQ52726.1"/>
    <property type="molecule type" value="Genomic_DNA"/>
</dbReference>
<feature type="region of interest" description="Disordered" evidence="1">
    <location>
        <begin position="359"/>
        <end position="383"/>
    </location>
</feature>
<dbReference type="OMA" id="FCIITHT"/>
<feature type="compositionally biased region" description="Basic and acidic residues" evidence="1">
    <location>
        <begin position="372"/>
        <end position="383"/>
    </location>
</feature>
<feature type="compositionally biased region" description="Polar residues" evidence="1">
    <location>
        <begin position="226"/>
        <end position="243"/>
    </location>
</feature>
<accession>S7PYJ8</accession>
<sequence>MPDYEPVGLWAAGQGCPGCLAQPDKSKVYQGTWHDTTHHGNDTVPKTVSFNFTGTALYVYCIIDNQPGYTTLTALNFTLDGDNAGWYVHYPNSAEGSFVYSVPVYSNNSIPNGNHNFVMTAGGQVDSLVLFDFASYTYEALTVQPNASSAAPGSTTSSSGSTASPTSPSRGGSNNLAAIAGGAAGGVAFLAFVAGVFIFLWRRKKRSHDTNSSNVTMAASTHYPHQPSSANLPPSSFDTQPTYRNGAWTYPSSMSLTSPGAPRSALTRTTETSYFPQTPPSRSTTRATMREAHIKEQLRGYERTVAALRQREGSIYTSSTRTRSTRSAAAHEENRRLREEIAAMQREMERLRREHIDLLSEIDSAPPPEYNESLRYDREHGLR</sequence>
<dbReference type="eggNOG" id="ENOG502SP6Y">
    <property type="taxonomic scope" value="Eukaryota"/>
</dbReference>
<feature type="transmembrane region" description="Helical" evidence="2">
    <location>
        <begin position="176"/>
        <end position="201"/>
    </location>
</feature>
<evidence type="ECO:0000256" key="2">
    <source>
        <dbReference type="SAM" id="Phobius"/>
    </source>
</evidence>
<dbReference type="Proteomes" id="UP000030669">
    <property type="component" value="Unassembled WGS sequence"/>
</dbReference>
<dbReference type="STRING" id="670483.S7PYJ8"/>
<keyword evidence="2" id="KW-0812">Transmembrane</keyword>
<dbReference type="AlphaFoldDB" id="S7PYJ8"/>
<gene>
    <name evidence="3" type="ORF">GLOTRDRAFT_131963</name>
</gene>
<dbReference type="KEGG" id="gtr:GLOTRDRAFT_131963"/>
<keyword evidence="2" id="KW-1133">Transmembrane helix</keyword>
<dbReference type="Gene3D" id="1.20.5.510">
    <property type="entry name" value="Single helix bin"/>
    <property type="match status" value="1"/>
</dbReference>
<name>S7PYJ8_GLOTA</name>
<dbReference type="Gene3D" id="2.60.120.260">
    <property type="entry name" value="Galactose-binding domain-like"/>
    <property type="match status" value="1"/>
</dbReference>
<organism evidence="3 4">
    <name type="scientific">Gloeophyllum trabeum (strain ATCC 11539 / FP-39264 / Madison 617)</name>
    <name type="common">Brown rot fungus</name>
    <dbReference type="NCBI Taxonomy" id="670483"/>
    <lineage>
        <taxon>Eukaryota</taxon>
        <taxon>Fungi</taxon>
        <taxon>Dikarya</taxon>
        <taxon>Basidiomycota</taxon>
        <taxon>Agaricomycotina</taxon>
        <taxon>Agaricomycetes</taxon>
        <taxon>Gloeophyllales</taxon>
        <taxon>Gloeophyllaceae</taxon>
        <taxon>Gloeophyllum</taxon>
    </lineage>
</organism>
<dbReference type="OrthoDB" id="3270641at2759"/>
<dbReference type="RefSeq" id="XP_007868991.1">
    <property type="nucleotide sequence ID" value="XM_007870800.1"/>
</dbReference>
<feature type="region of interest" description="Disordered" evidence="1">
    <location>
        <begin position="147"/>
        <end position="172"/>
    </location>
</feature>
<evidence type="ECO:0000256" key="1">
    <source>
        <dbReference type="SAM" id="MobiDB-lite"/>
    </source>
</evidence>
<reference evidence="3 4" key="1">
    <citation type="journal article" date="2012" name="Science">
        <title>The Paleozoic origin of enzymatic lignin decomposition reconstructed from 31 fungal genomes.</title>
        <authorList>
            <person name="Floudas D."/>
            <person name="Binder M."/>
            <person name="Riley R."/>
            <person name="Barry K."/>
            <person name="Blanchette R.A."/>
            <person name="Henrissat B."/>
            <person name="Martinez A.T."/>
            <person name="Otillar R."/>
            <person name="Spatafora J.W."/>
            <person name="Yadav J.S."/>
            <person name="Aerts A."/>
            <person name="Benoit I."/>
            <person name="Boyd A."/>
            <person name="Carlson A."/>
            <person name="Copeland A."/>
            <person name="Coutinho P.M."/>
            <person name="de Vries R.P."/>
            <person name="Ferreira P."/>
            <person name="Findley K."/>
            <person name="Foster B."/>
            <person name="Gaskell J."/>
            <person name="Glotzer D."/>
            <person name="Gorecki P."/>
            <person name="Heitman J."/>
            <person name="Hesse C."/>
            <person name="Hori C."/>
            <person name="Igarashi K."/>
            <person name="Jurgens J.A."/>
            <person name="Kallen N."/>
            <person name="Kersten P."/>
            <person name="Kohler A."/>
            <person name="Kuees U."/>
            <person name="Kumar T.K.A."/>
            <person name="Kuo A."/>
            <person name="LaButti K."/>
            <person name="Larrondo L.F."/>
            <person name="Lindquist E."/>
            <person name="Ling A."/>
            <person name="Lombard V."/>
            <person name="Lucas S."/>
            <person name="Lundell T."/>
            <person name="Martin R."/>
            <person name="McLaughlin D.J."/>
            <person name="Morgenstern I."/>
            <person name="Morin E."/>
            <person name="Murat C."/>
            <person name="Nagy L.G."/>
            <person name="Nolan M."/>
            <person name="Ohm R.A."/>
            <person name="Patyshakuliyeva A."/>
            <person name="Rokas A."/>
            <person name="Ruiz-Duenas F.J."/>
            <person name="Sabat G."/>
            <person name="Salamov A."/>
            <person name="Samejima M."/>
            <person name="Schmutz J."/>
            <person name="Slot J.C."/>
            <person name="St John F."/>
            <person name="Stenlid J."/>
            <person name="Sun H."/>
            <person name="Sun S."/>
            <person name="Syed K."/>
            <person name="Tsang A."/>
            <person name="Wiebenga A."/>
            <person name="Young D."/>
            <person name="Pisabarro A."/>
            <person name="Eastwood D.C."/>
            <person name="Martin F."/>
            <person name="Cullen D."/>
            <person name="Grigoriev I.V."/>
            <person name="Hibbett D.S."/>
        </authorList>
    </citation>
    <scope>NUCLEOTIDE SEQUENCE [LARGE SCALE GENOMIC DNA]</scope>
    <source>
        <strain evidence="3 4">ATCC 11539</strain>
    </source>
</reference>
<keyword evidence="4" id="KW-1185">Reference proteome</keyword>
<evidence type="ECO:0000313" key="3">
    <source>
        <dbReference type="EMBL" id="EPQ52726.1"/>
    </source>
</evidence>